<evidence type="ECO:0000256" key="4">
    <source>
        <dbReference type="ARBA" id="ARBA00022679"/>
    </source>
</evidence>
<comment type="caution">
    <text evidence="10">The sequence shown here is derived from an EMBL/GenBank/DDBJ whole genome shotgun (WGS) entry which is preliminary data.</text>
</comment>
<evidence type="ECO:0000256" key="6">
    <source>
        <dbReference type="ARBA" id="ARBA00022989"/>
    </source>
</evidence>
<keyword evidence="5" id="KW-0812">Transmembrane</keyword>
<keyword evidence="3" id="KW-0328">Glycosyltransferase</keyword>
<keyword evidence="11" id="KW-1185">Reference proteome</keyword>
<keyword evidence="4" id="KW-0808">Transferase</keyword>
<feature type="region of interest" description="Disordered" evidence="8">
    <location>
        <begin position="113"/>
        <end position="207"/>
    </location>
</feature>
<keyword evidence="7" id="KW-0472">Membrane</keyword>
<evidence type="ECO:0000256" key="5">
    <source>
        <dbReference type="ARBA" id="ARBA00022692"/>
    </source>
</evidence>
<sequence>MPSTMPLTTSIWGPTAPVVDLACGQRRTFHGHGHPQCLQACGIVRQCLSEHKGWTRGDQSSVCFRLFSGRKSVTWQGRCRLRRAFGHLDGVTWLPVDGHGAMWQNAAGRRIPLSDLPRRAGKDGRPTGAGSPSRPGRAAWRWRRAALGGEAMDEQKREEGEEEGGQRKVTMEDESSQQRRFSARGAPSATVEGEVEAEPLPDGGRTTGQRACAGGGVKLAEPVVRAFAEPWERAIVAIIGIGILWSAAWLCNLGAAGLVDDTEPLFAEAARQMVVTGDWITPQFNAQPRFDKPVLIYWLMAGSVKLFGDHVWALRLPSAVCGAVTSLAIATVVFRFGLSLSPDRACPSDEKPESTAHQVAMSNSPFSVSSVPHGRIAAMVIAIVAFVTSIEHGSLVTALTTVVDLTGENRSRVLAKSWCISSNRAVL</sequence>
<evidence type="ECO:0000313" key="11">
    <source>
        <dbReference type="Proteomes" id="UP000265515"/>
    </source>
</evidence>
<keyword evidence="6" id="KW-1133">Transmembrane helix</keyword>
<gene>
    <name evidence="10" type="ORF">CBR_g41661</name>
</gene>
<accession>A0A388LWB3</accession>
<dbReference type="Gramene" id="GBG86596">
    <property type="protein sequence ID" value="GBG86596"/>
    <property type="gene ID" value="CBR_g41661"/>
</dbReference>
<keyword evidence="2" id="KW-1003">Cell membrane</keyword>
<proteinExistence type="predicted"/>
<dbReference type="STRING" id="69332.A0A388LWB3"/>
<dbReference type="PANTHER" id="PTHR33908">
    <property type="entry name" value="MANNOSYLTRANSFERASE YKCB-RELATED"/>
    <property type="match status" value="1"/>
</dbReference>
<dbReference type="InterPro" id="IPR050297">
    <property type="entry name" value="LipidA_mod_glycosyltrf_83"/>
</dbReference>
<dbReference type="Proteomes" id="UP000265515">
    <property type="component" value="Unassembled WGS sequence"/>
</dbReference>
<dbReference type="OrthoDB" id="2020778at2759"/>
<evidence type="ECO:0000256" key="8">
    <source>
        <dbReference type="SAM" id="MobiDB-lite"/>
    </source>
</evidence>
<dbReference type="GO" id="GO:0016763">
    <property type="term" value="F:pentosyltransferase activity"/>
    <property type="evidence" value="ECO:0007669"/>
    <property type="project" value="TreeGrafter"/>
</dbReference>
<evidence type="ECO:0000256" key="7">
    <source>
        <dbReference type="ARBA" id="ARBA00023136"/>
    </source>
</evidence>
<evidence type="ECO:0000313" key="10">
    <source>
        <dbReference type="EMBL" id="GBG86596.1"/>
    </source>
</evidence>
<evidence type="ECO:0000259" key="9">
    <source>
        <dbReference type="Pfam" id="PF13231"/>
    </source>
</evidence>
<evidence type="ECO:0000256" key="1">
    <source>
        <dbReference type="ARBA" id="ARBA00004651"/>
    </source>
</evidence>
<dbReference type="InterPro" id="IPR038731">
    <property type="entry name" value="RgtA/B/C-like"/>
</dbReference>
<dbReference type="GO" id="GO:0008610">
    <property type="term" value="P:lipid biosynthetic process"/>
    <property type="evidence" value="ECO:0007669"/>
    <property type="project" value="UniProtKB-ARBA"/>
</dbReference>
<comment type="subcellular location">
    <subcellularLocation>
        <location evidence="1">Cell membrane</location>
        <topology evidence="1">Multi-pass membrane protein</topology>
    </subcellularLocation>
</comment>
<dbReference type="GO" id="GO:0005886">
    <property type="term" value="C:plasma membrane"/>
    <property type="evidence" value="ECO:0007669"/>
    <property type="project" value="UniProtKB-SubCell"/>
</dbReference>
<organism evidence="10 11">
    <name type="scientific">Chara braunii</name>
    <name type="common">Braun's stonewort</name>
    <dbReference type="NCBI Taxonomy" id="69332"/>
    <lineage>
        <taxon>Eukaryota</taxon>
        <taxon>Viridiplantae</taxon>
        <taxon>Streptophyta</taxon>
        <taxon>Charophyceae</taxon>
        <taxon>Charales</taxon>
        <taxon>Characeae</taxon>
        <taxon>Chara</taxon>
    </lineage>
</organism>
<dbReference type="AlphaFoldDB" id="A0A388LWB3"/>
<evidence type="ECO:0000256" key="3">
    <source>
        <dbReference type="ARBA" id="ARBA00022676"/>
    </source>
</evidence>
<dbReference type="Pfam" id="PF13231">
    <property type="entry name" value="PMT_2"/>
    <property type="match status" value="1"/>
</dbReference>
<reference evidence="10 11" key="1">
    <citation type="journal article" date="2018" name="Cell">
        <title>The Chara Genome: Secondary Complexity and Implications for Plant Terrestrialization.</title>
        <authorList>
            <person name="Nishiyama T."/>
            <person name="Sakayama H."/>
            <person name="Vries J.D."/>
            <person name="Buschmann H."/>
            <person name="Saint-Marcoux D."/>
            <person name="Ullrich K.K."/>
            <person name="Haas F.B."/>
            <person name="Vanderstraeten L."/>
            <person name="Becker D."/>
            <person name="Lang D."/>
            <person name="Vosolsobe S."/>
            <person name="Rombauts S."/>
            <person name="Wilhelmsson P.K.I."/>
            <person name="Janitza P."/>
            <person name="Kern R."/>
            <person name="Heyl A."/>
            <person name="Rumpler F."/>
            <person name="Villalobos L.I.A.C."/>
            <person name="Clay J.M."/>
            <person name="Skokan R."/>
            <person name="Toyoda A."/>
            <person name="Suzuki Y."/>
            <person name="Kagoshima H."/>
            <person name="Schijlen E."/>
            <person name="Tajeshwar N."/>
            <person name="Catarino B."/>
            <person name="Hetherington A.J."/>
            <person name="Saltykova A."/>
            <person name="Bonnot C."/>
            <person name="Breuninger H."/>
            <person name="Symeonidi A."/>
            <person name="Radhakrishnan G.V."/>
            <person name="Van Nieuwerburgh F."/>
            <person name="Deforce D."/>
            <person name="Chang C."/>
            <person name="Karol K.G."/>
            <person name="Hedrich R."/>
            <person name="Ulvskov P."/>
            <person name="Glockner G."/>
            <person name="Delwiche C.F."/>
            <person name="Petrasek J."/>
            <person name="Van de Peer Y."/>
            <person name="Friml J."/>
            <person name="Beilby M."/>
            <person name="Dolan L."/>
            <person name="Kohara Y."/>
            <person name="Sugano S."/>
            <person name="Fujiyama A."/>
            <person name="Delaux P.-M."/>
            <person name="Quint M."/>
            <person name="TheiBen G."/>
            <person name="Hagemann M."/>
            <person name="Harholt J."/>
            <person name="Dunand C."/>
            <person name="Zachgo S."/>
            <person name="Langdale J."/>
            <person name="Maumus F."/>
            <person name="Straeten D.V.D."/>
            <person name="Gould S.B."/>
            <person name="Rensing S.A."/>
        </authorList>
    </citation>
    <scope>NUCLEOTIDE SEQUENCE [LARGE SCALE GENOMIC DNA]</scope>
    <source>
        <strain evidence="10 11">S276</strain>
    </source>
</reference>
<feature type="compositionally biased region" description="Basic and acidic residues" evidence="8">
    <location>
        <begin position="153"/>
        <end position="171"/>
    </location>
</feature>
<dbReference type="EMBL" id="BFEA01000571">
    <property type="protein sequence ID" value="GBG86596.1"/>
    <property type="molecule type" value="Genomic_DNA"/>
</dbReference>
<feature type="compositionally biased region" description="Basic and acidic residues" evidence="8">
    <location>
        <begin position="116"/>
        <end position="125"/>
    </location>
</feature>
<feature type="domain" description="Glycosyltransferase RgtA/B/C/D-like" evidence="9">
    <location>
        <begin position="291"/>
        <end position="333"/>
    </location>
</feature>
<evidence type="ECO:0000256" key="2">
    <source>
        <dbReference type="ARBA" id="ARBA00022475"/>
    </source>
</evidence>
<name>A0A388LWB3_CHABU</name>
<protein>
    <recommendedName>
        <fullName evidence="9">Glycosyltransferase RgtA/B/C/D-like domain-containing protein</fullName>
    </recommendedName>
</protein>
<dbReference type="GO" id="GO:0010041">
    <property type="term" value="P:response to iron(III) ion"/>
    <property type="evidence" value="ECO:0007669"/>
    <property type="project" value="TreeGrafter"/>
</dbReference>
<dbReference type="PANTHER" id="PTHR33908:SF3">
    <property type="entry name" value="UNDECAPRENYL PHOSPHATE-ALPHA-4-AMINO-4-DEOXY-L-ARABINOSE ARABINOSYL TRANSFERASE"/>
    <property type="match status" value="1"/>
</dbReference>